<feature type="transmembrane region" description="Helical" evidence="11">
    <location>
        <begin position="12"/>
        <end position="31"/>
    </location>
</feature>
<comment type="function">
    <text evidence="9">May be a proton symporter involved in the uptake of osmolytes such as proline and glycine betaine.</text>
</comment>
<accession>A0A1E7KQ01</accession>
<dbReference type="InterPro" id="IPR020846">
    <property type="entry name" value="MFS_dom"/>
</dbReference>
<dbReference type="STRING" id="1075402.AN216_00655"/>
<feature type="transmembrane region" description="Helical" evidence="11">
    <location>
        <begin position="43"/>
        <end position="66"/>
    </location>
</feature>
<dbReference type="PANTHER" id="PTHR43045">
    <property type="entry name" value="SHIKIMATE TRANSPORTER"/>
    <property type="match status" value="1"/>
</dbReference>
<keyword evidence="5 11" id="KW-0812">Transmembrane</keyword>
<dbReference type="PROSITE" id="PS50850">
    <property type="entry name" value="MFS"/>
    <property type="match status" value="1"/>
</dbReference>
<comment type="caution">
    <text evidence="13">The sequence shown here is derived from an EMBL/GenBank/DDBJ whole genome shotgun (WGS) entry which is preliminary data.</text>
</comment>
<evidence type="ECO:0000256" key="11">
    <source>
        <dbReference type="SAM" id="Phobius"/>
    </source>
</evidence>
<keyword evidence="7 11" id="KW-1133">Transmembrane helix</keyword>
<sequence length="433" mass="46085">MIRRVVSASTVGTALEWYDFMLFGTAAALVFDKVFFPSHDPMVGTLAALATFAVGFFARPLGGLLFGHYGDRIGRKKVLVVTLCLMAVASTLMGLIPDYDSIGLAAPALLVFLRVLQGLGAGAEYAGGALMAAEHAPPRKRGLYAAIPPTGNGIGVILAAAVFTPFTMLPEDQFTSWGWRIPFLISILILPVGLYIRMRVAETPAFDQTREQGARTSFPALDLVRSEPRALLRCLLTNIGPNVATYVPSVYALTYIEEDLGMAASVGTVGLLIANSVKMVTLPLSGALSDRWGRKPVFASGAVLCALLAFPFFWLLDTGHSWVVWIAMTLLLTVANDLMLGSQAAMLPEQFDTRFRYTGVAVSREFAAALAGGTLPFVAAALTSLTGDTWALSTLMILLCGLSLIGMSGLRDGRHLSFVEDASRPGKEAAAAS</sequence>
<dbReference type="GO" id="GO:0005886">
    <property type="term" value="C:plasma membrane"/>
    <property type="evidence" value="ECO:0007669"/>
    <property type="project" value="UniProtKB-SubCell"/>
</dbReference>
<dbReference type="RefSeq" id="WP_070194579.1">
    <property type="nucleotide sequence ID" value="NZ_LJGU01000089.1"/>
</dbReference>
<dbReference type="InterPro" id="IPR011701">
    <property type="entry name" value="MFS"/>
</dbReference>
<dbReference type="PANTHER" id="PTHR43045:SF1">
    <property type="entry name" value="SHIKIMATE TRANSPORTER"/>
    <property type="match status" value="1"/>
</dbReference>
<proteinExistence type="inferred from homology"/>
<dbReference type="EMBL" id="LJGU01000089">
    <property type="protein sequence ID" value="OEV06019.1"/>
    <property type="molecule type" value="Genomic_DNA"/>
</dbReference>
<protein>
    <recommendedName>
        <fullName evidence="10">Putative proline/betaine transporter</fullName>
    </recommendedName>
</protein>
<dbReference type="FunFam" id="1.20.1250.20:FF:000001">
    <property type="entry name" value="Dicarboxylate MFS transporter"/>
    <property type="match status" value="1"/>
</dbReference>
<feature type="transmembrane region" description="Helical" evidence="11">
    <location>
        <begin position="322"/>
        <end position="345"/>
    </location>
</feature>
<reference evidence="13 14" key="1">
    <citation type="journal article" date="2016" name="Front. Microbiol.">
        <title>Comparative Genomics Analysis of Streptomyces Species Reveals Their Adaptation to the Marine Environment and Their Diversity at the Genomic Level.</title>
        <authorList>
            <person name="Tian X."/>
            <person name="Zhang Z."/>
            <person name="Yang T."/>
            <person name="Chen M."/>
            <person name="Li J."/>
            <person name="Chen F."/>
            <person name="Yang J."/>
            <person name="Li W."/>
            <person name="Zhang B."/>
            <person name="Zhang Z."/>
            <person name="Wu J."/>
            <person name="Zhang C."/>
            <person name="Long L."/>
            <person name="Xiao J."/>
        </authorList>
    </citation>
    <scope>NUCLEOTIDE SEQUENCE [LARGE SCALE GENOMIC DNA]</scope>
    <source>
        <strain evidence="13 14">SCSIO 02100</strain>
    </source>
</reference>
<dbReference type="InterPro" id="IPR036259">
    <property type="entry name" value="MFS_trans_sf"/>
</dbReference>
<name>A0A1E7KQ01_9ACTN</name>
<organism evidence="13 14">
    <name type="scientific">Streptomyces oceani</name>
    <dbReference type="NCBI Taxonomy" id="1075402"/>
    <lineage>
        <taxon>Bacteria</taxon>
        <taxon>Bacillati</taxon>
        <taxon>Actinomycetota</taxon>
        <taxon>Actinomycetes</taxon>
        <taxon>Kitasatosporales</taxon>
        <taxon>Streptomycetaceae</taxon>
        <taxon>Streptomyces</taxon>
    </lineage>
</organism>
<evidence type="ECO:0000256" key="10">
    <source>
        <dbReference type="ARBA" id="ARBA00039918"/>
    </source>
</evidence>
<evidence type="ECO:0000256" key="4">
    <source>
        <dbReference type="ARBA" id="ARBA00022475"/>
    </source>
</evidence>
<feature type="transmembrane region" description="Helical" evidence="11">
    <location>
        <begin position="143"/>
        <end position="165"/>
    </location>
</feature>
<dbReference type="Proteomes" id="UP000176101">
    <property type="component" value="Unassembled WGS sequence"/>
</dbReference>
<evidence type="ECO:0000256" key="2">
    <source>
        <dbReference type="ARBA" id="ARBA00008240"/>
    </source>
</evidence>
<feature type="transmembrane region" description="Helical" evidence="11">
    <location>
        <begin position="366"/>
        <end position="384"/>
    </location>
</feature>
<keyword evidence="8 11" id="KW-0472">Membrane</keyword>
<dbReference type="Gene3D" id="1.20.1250.20">
    <property type="entry name" value="MFS general substrate transporter like domains"/>
    <property type="match status" value="1"/>
</dbReference>
<feature type="transmembrane region" description="Helical" evidence="11">
    <location>
        <begin position="177"/>
        <end position="196"/>
    </location>
</feature>
<gene>
    <name evidence="13" type="ORF">AN216_00655</name>
</gene>
<evidence type="ECO:0000256" key="7">
    <source>
        <dbReference type="ARBA" id="ARBA00022989"/>
    </source>
</evidence>
<evidence type="ECO:0000256" key="5">
    <source>
        <dbReference type="ARBA" id="ARBA00022692"/>
    </source>
</evidence>
<feature type="transmembrane region" description="Helical" evidence="11">
    <location>
        <begin position="297"/>
        <end position="316"/>
    </location>
</feature>
<keyword evidence="6" id="KW-0769">Symport</keyword>
<dbReference type="InterPro" id="IPR005829">
    <property type="entry name" value="Sugar_transporter_CS"/>
</dbReference>
<dbReference type="GO" id="GO:0015293">
    <property type="term" value="F:symporter activity"/>
    <property type="evidence" value="ECO:0007669"/>
    <property type="project" value="UniProtKB-KW"/>
</dbReference>
<keyword evidence="14" id="KW-1185">Reference proteome</keyword>
<feature type="transmembrane region" description="Helical" evidence="11">
    <location>
        <begin position="390"/>
        <end position="410"/>
    </location>
</feature>
<comment type="similarity">
    <text evidence="2">Belongs to the major facilitator superfamily. Metabolite:H+ Symporter (MHS) family (TC 2.A.1.6) family.</text>
</comment>
<feature type="transmembrane region" description="Helical" evidence="11">
    <location>
        <begin position="78"/>
        <end position="96"/>
    </location>
</feature>
<dbReference type="PATRIC" id="fig|1075402.3.peg.129"/>
<keyword evidence="3" id="KW-0813">Transport</keyword>
<evidence type="ECO:0000256" key="1">
    <source>
        <dbReference type="ARBA" id="ARBA00004651"/>
    </source>
</evidence>
<evidence type="ECO:0000256" key="8">
    <source>
        <dbReference type="ARBA" id="ARBA00023136"/>
    </source>
</evidence>
<comment type="subcellular location">
    <subcellularLocation>
        <location evidence="1">Cell membrane</location>
        <topology evidence="1">Multi-pass membrane protein</topology>
    </subcellularLocation>
</comment>
<dbReference type="PROSITE" id="PS00216">
    <property type="entry name" value="SUGAR_TRANSPORT_1"/>
    <property type="match status" value="1"/>
</dbReference>
<feature type="domain" description="Major facilitator superfamily (MFS) profile" evidence="12">
    <location>
        <begin position="5"/>
        <end position="411"/>
    </location>
</feature>
<evidence type="ECO:0000256" key="6">
    <source>
        <dbReference type="ARBA" id="ARBA00022847"/>
    </source>
</evidence>
<dbReference type="CDD" id="cd17369">
    <property type="entry name" value="MFS_ShiA_like"/>
    <property type="match status" value="1"/>
</dbReference>
<evidence type="ECO:0000259" key="12">
    <source>
        <dbReference type="PROSITE" id="PS50850"/>
    </source>
</evidence>
<evidence type="ECO:0000313" key="14">
    <source>
        <dbReference type="Proteomes" id="UP000176101"/>
    </source>
</evidence>
<dbReference type="Pfam" id="PF07690">
    <property type="entry name" value="MFS_1"/>
    <property type="match status" value="1"/>
</dbReference>
<evidence type="ECO:0000256" key="3">
    <source>
        <dbReference type="ARBA" id="ARBA00022448"/>
    </source>
</evidence>
<dbReference type="SUPFAM" id="SSF103473">
    <property type="entry name" value="MFS general substrate transporter"/>
    <property type="match status" value="1"/>
</dbReference>
<evidence type="ECO:0000256" key="9">
    <source>
        <dbReference type="ARBA" id="ARBA00037295"/>
    </source>
</evidence>
<feature type="transmembrane region" description="Helical" evidence="11">
    <location>
        <begin position="102"/>
        <end position="122"/>
    </location>
</feature>
<evidence type="ECO:0000313" key="13">
    <source>
        <dbReference type="EMBL" id="OEV06019.1"/>
    </source>
</evidence>
<keyword evidence="4" id="KW-1003">Cell membrane</keyword>
<dbReference type="AlphaFoldDB" id="A0A1E7KQ01"/>